<proteinExistence type="predicted"/>
<gene>
    <name evidence="2" type="ORF">APAL1065_LOCUS25998</name>
</gene>
<sequence>MTASSNSNNNDDGDLNRTPSVVESMIQNGATGATSVNNNHVHHQPIRNNDPRGLAHRIPEDVVKDGRTLVGTAWRDGMLQLFLRQFRDTYWNNNKKSNTTATAGGDRISSSPRLYQRESELLDHHWQQPLYQGTNLSLLTFGCFRMASSAWFQKFKAIYFGHVWEPMVEDIQETQSWKKYTKNQAETLQKQQASKSWLNINTSPWFRQWKTWFPHGNLTLDVILSIGMGASLTLVLYNSQAYTQVLTQAPLLPGKSRVAETLCPPIVQAVQQLQTQHNINVRHDKATVQQLQYQTKQATGDQHTFYATHVLVHNCLLRDTYWKQQERRRRQMVEQSSSSTVDEDDSWARHLHQERQDGVVPYPGIKGRSW</sequence>
<name>A0A7S3DY76_9STRA</name>
<feature type="region of interest" description="Disordered" evidence="1">
    <location>
        <begin position="328"/>
        <end position="370"/>
    </location>
</feature>
<dbReference type="AlphaFoldDB" id="A0A7S3DY76"/>
<organism evidence="2">
    <name type="scientific">Entomoneis paludosa</name>
    <dbReference type="NCBI Taxonomy" id="265537"/>
    <lineage>
        <taxon>Eukaryota</taxon>
        <taxon>Sar</taxon>
        <taxon>Stramenopiles</taxon>
        <taxon>Ochrophyta</taxon>
        <taxon>Bacillariophyta</taxon>
        <taxon>Bacillariophyceae</taxon>
        <taxon>Bacillariophycidae</taxon>
        <taxon>Entomoneidaceae</taxon>
        <taxon>Entomoneis</taxon>
    </lineage>
</organism>
<protein>
    <submittedName>
        <fullName evidence="2">Uncharacterized protein</fullName>
    </submittedName>
</protein>
<reference evidence="2" key="1">
    <citation type="submission" date="2021-01" db="EMBL/GenBank/DDBJ databases">
        <authorList>
            <person name="Corre E."/>
            <person name="Pelletier E."/>
            <person name="Niang G."/>
            <person name="Scheremetjew M."/>
            <person name="Finn R."/>
            <person name="Kale V."/>
            <person name="Holt S."/>
            <person name="Cochrane G."/>
            <person name="Meng A."/>
            <person name="Brown T."/>
            <person name="Cohen L."/>
        </authorList>
    </citation>
    <scope>NUCLEOTIDE SEQUENCE</scope>
    <source>
        <strain evidence="2">CCMP125</strain>
    </source>
</reference>
<feature type="region of interest" description="Disordered" evidence="1">
    <location>
        <begin position="31"/>
        <end position="55"/>
    </location>
</feature>
<feature type="compositionally biased region" description="Basic and acidic residues" evidence="1">
    <location>
        <begin position="346"/>
        <end position="357"/>
    </location>
</feature>
<accession>A0A7S3DY76</accession>
<evidence type="ECO:0000256" key="1">
    <source>
        <dbReference type="SAM" id="MobiDB-lite"/>
    </source>
</evidence>
<evidence type="ECO:0000313" key="2">
    <source>
        <dbReference type="EMBL" id="CAD9992682.1"/>
    </source>
</evidence>
<dbReference type="EMBL" id="HBHT01038685">
    <property type="protein sequence ID" value="CAD9992682.1"/>
    <property type="molecule type" value="Transcribed_RNA"/>
</dbReference>